<accession>A0A0N5CTC7</accession>
<evidence type="ECO:0000313" key="4">
    <source>
        <dbReference type="Proteomes" id="UP000276776"/>
    </source>
</evidence>
<evidence type="ECO:0000313" key="3">
    <source>
        <dbReference type="EMBL" id="VDM99967.1"/>
    </source>
</evidence>
<protein>
    <submittedName>
        <fullName evidence="5">Peptidase A1 domain-containing protein</fullName>
    </submittedName>
</protein>
<evidence type="ECO:0000256" key="1">
    <source>
        <dbReference type="ARBA" id="ARBA00007447"/>
    </source>
</evidence>
<evidence type="ECO:0000259" key="2">
    <source>
        <dbReference type="PROSITE" id="PS51767"/>
    </source>
</evidence>
<dbReference type="Pfam" id="PF00026">
    <property type="entry name" value="Asp"/>
    <property type="match status" value="1"/>
</dbReference>
<feature type="domain" description="Peptidase A1" evidence="2">
    <location>
        <begin position="75"/>
        <end position="117"/>
    </location>
</feature>
<dbReference type="InterPro" id="IPR001461">
    <property type="entry name" value="Aspartic_peptidase_A1"/>
</dbReference>
<dbReference type="GO" id="GO:0006508">
    <property type="term" value="P:proteolysis"/>
    <property type="evidence" value="ECO:0007669"/>
    <property type="project" value="InterPro"/>
</dbReference>
<dbReference type="PANTHER" id="PTHR47966">
    <property type="entry name" value="BETA-SITE APP-CLEAVING ENZYME, ISOFORM A-RELATED"/>
    <property type="match status" value="1"/>
</dbReference>
<dbReference type="InterPro" id="IPR001969">
    <property type="entry name" value="Aspartic_peptidase_AS"/>
</dbReference>
<sequence length="117" mass="13505">MRDRCSRHDFSFKIVLRKQDSIRAQLVKTSSWKAYRQLLSNQQQQKLLHYKKEVPETYPISGAEEVLKNYMDAQYYGIISIGSPAQNFSVVFDTGSSNLWVPSATCPLFNIACCEQY</sequence>
<dbReference type="EMBL" id="UYYF01001558">
    <property type="protein sequence ID" value="VDM99967.1"/>
    <property type="molecule type" value="Genomic_DNA"/>
</dbReference>
<dbReference type="AlphaFoldDB" id="A0A0N5CTC7"/>
<dbReference type="PANTHER" id="PTHR47966:SF51">
    <property type="entry name" value="BETA-SITE APP-CLEAVING ENZYME, ISOFORM A-RELATED"/>
    <property type="match status" value="1"/>
</dbReference>
<evidence type="ECO:0000313" key="5">
    <source>
        <dbReference type="WBParaSite" id="TCLT_0000348501-mRNA-1"/>
    </source>
</evidence>
<dbReference type="WBParaSite" id="TCLT_0000348501-mRNA-1">
    <property type="protein sequence ID" value="TCLT_0000348501-mRNA-1"/>
    <property type="gene ID" value="TCLT_0000348501"/>
</dbReference>
<dbReference type="InterPro" id="IPR033121">
    <property type="entry name" value="PEPTIDASE_A1"/>
</dbReference>
<dbReference type="OrthoDB" id="771136at2759"/>
<gene>
    <name evidence="3" type="ORF">TCLT_LOCUS3478</name>
</gene>
<dbReference type="GO" id="GO:0004190">
    <property type="term" value="F:aspartic-type endopeptidase activity"/>
    <property type="evidence" value="ECO:0007669"/>
    <property type="project" value="InterPro"/>
</dbReference>
<reference evidence="3 4" key="2">
    <citation type="submission" date="2018-11" db="EMBL/GenBank/DDBJ databases">
        <authorList>
            <consortium name="Pathogen Informatics"/>
        </authorList>
    </citation>
    <scope>NUCLEOTIDE SEQUENCE [LARGE SCALE GENOMIC DNA]</scope>
</reference>
<comment type="similarity">
    <text evidence="1">Belongs to the peptidase A1 family.</text>
</comment>
<dbReference type="InterPro" id="IPR021109">
    <property type="entry name" value="Peptidase_aspartic_dom_sf"/>
</dbReference>
<dbReference type="Gene3D" id="2.40.70.10">
    <property type="entry name" value="Acid Proteases"/>
    <property type="match status" value="1"/>
</dbReference>
<keyword evidence="4" id="KW-1185">Reference proteome</keyword>
<proteinExistence type="inferred from homology"/>
<dbReference type="STRING" id="103827.A0A0N5CTC7"/>
<dbReference type="PROSITE" id="PS51767">
    <property type="entry name" value="PEPTIDASE_A1"/>
    <property type="match status" value="1"/>
</dbReference>
<dbReference type="PROSITE" id="PS00141">
    <property type="entry name" value="ASP_PROTEASE"/>
    <property type="match status" value="1"/>
</dbReference>
<dbReference type="SUPFAM" id="SSF50630">
    <property type="entry name" value="Acid proteases"/>
    <property type="match status" value="1"/>
</dbReference>
<dbReference type="OMA" id="NIACCKL"/>
<name>A0A0N5CTC7_THECL</name>
<reference evidence="5" key="1">
    <citation type="submission" date="2017-02" db="UniProtKB">
        <authorList>
            <consortium name="WormBaseParasite"/>
        </authorList>
    </citation>
    <scope>IDENTIFICATION</scope>
</reference>
<dbReference type="GO" id="GO:0005764">
    <property type="term" value="C:lysosome"/>
    <property type="evidence" value="ECO:0007669"/>
    <property type="project" value="TreeGrafter"/>
</dbReference>
<organism evidence="5">
    <name type="scientific">Thelazia callipaeda</name>
    <name type="common">Oriental eyeworm</name>
    <name type="synonym">Parasitic nematode</name>
    <dbReference type="NCBI Taxonomy" id="103827"/>
    <lineage>
        <taxon>Eukaryota</taxon>
        <taxon>Metazoa</taxon>
        <taxon>Ecdysozoa</taxon>
        <taxon>Nematoda</taxon>
        <taxon>Chromadorea</taxon>
        <taxon>Rhabditida</taxon>
        <taxon>Spirurina</taxon>
        <taxon>Spiruromorpha</taxon>
        <taxon>Thelazioidea</taxon>
        <taxon>Thelaziidae</taxon>
        <taxon>Thelazia</taxon>
    </lineage>
</organism>
<dbReference type="Proteomes" id="UP000276776">
    <property type="component" value="Unassembled WGS sequence"/>
</dbReference>